<name>A0ACB8ZU20_CICIN</name>
<comment type="caution">
    <text evidence="1">The sequence shown here is derived from an EMBL/GenBank/DDBJ whole genome shotgun (WGS) entry which is preliminary data.</text>
</comment>
<dbReference type="Proteomes" id="UP001055811">
    <property type="component" value="Linkage Group LG08"/>
</dbReference>
<reference evidence="1 2" key="2">
    <citation type="journal article" date="2022" name="Mol. Ecol. Resour.">
        <title>The genomes of chicory, endive, great burdock and yacon provide insights into Asteraceae paleo-polyploidization history and plant inulin production.</title>
        <authorList>
            <person name="Fan W."/>
            <person name="Wang S."/>
            <person name="Wang H."/>
            <person name="Wang A."/>
            <person name="Jiang F."/>
            <person name="Liu H."/>
            <person name="Zhao H."/>
            <person name="Xu D."/>
            <person name="Zhang Y."/>
        </authorList>
    </citation>
    <scope>NUCLEOTIDE SEQUENCE [LARGE SCALE GENOMIC DNA]</scope>
    <source>
        <strain evidence="2">cv. Punajuju</strain>
        <tissue evidence="1">Leaves</tissue>
    </source>
</reference>
<keyword evidence="2" id="KW-1185">Reference proteome</keyword>
<gene>
    <name evidence="1" type="ORF">L2E82_45981</name>
</gene>
<dbReference type="EMBL" id="CM042016">
    <property type="protein sequence ID" value="KAI3701327.1"/>
    <property type="molecule type" value="Genomic_DNA"/>
</dbReference>
<evidence type="ECO:0000313" key="1">
    <source>
        <dbReference type="EMBL" id="KAI3701327.1"/>
    </source>
</evidence>
<sequence length="305" mass="34595">MLMGFILSFVMLCCLCSLKGIHCMDNSTLRSLDDLFLEYAENSLPTRPRTGVLYNASLPQNFTDVKVSIIRLRRDSFWSKGANYSGFYMPPKIFSMPNFTRLDMVYSNLGNLSSYYYNVPNYTLVAPVVGFNAYGSRNSTGQIGNLTTPMTRLNLTLFGGPILVQFPDFSLPQNGKAKCAVFHLNGTVEMTNMTLQNMCIVQDQGHFSIVVPQPPPVPWAPKKKKEREELWKWWVFGFAIGVLGLLLCGFIIFMIVRVFRMRKIEKMEKEAEKNEPLDATNVGQSRMPLASAVRTQPIIENDYHP</sequence>
<proteinExistence type="predicted"/>
<protein>
    <submittedName>
        <fullName evidence="1">Uncharacterized protein</fullName>
    </submittedName>
</protein>
<accession>A0ACB8ZU20</accession>
<reference evidence="2" key="1">
    <citation type="journal article" date="2022" name="Mol. Ecol. Resour.">
        <title>The genomes of chicory, endive, great burdock and yacon provide insights into Asteraceae palaeo-polyploidization history and plant inulin production.</title>
        <authorList>
            <person name="Fan W."/>
            <person name="Wang S."/>
            <person name="Wang H."/>
            <person name="Wang A."/>
            <person name="Jiang F."/>
            <person name="Liu H."/>
            <person name="Zhao H."/>
            <person name="Xu D."/>
            <person name="Zhang Y."/>
        </authorList>
    </citation>
    <scope>NUCLEOTIDE SEQUENCE [LARGE SCALE GENOMIC DNA]</scope>
    <source>
        <strain evidence="2">cv. Punajuju</strain>
    </source>
</reference>
<evidence type="ECO:0000313" key="2">
    <source>
        <dbReference type="Proteomes" id="UP001055811"/>
    </source>
</evidence>
<organism evidence="1 2">
    <name type="scientific">Cichorium intybus</name>
    <name type="common">Chicory</name>
    <dbReference type="NCBI Taxonomy" id="13427"/>
    <lineage>
        <taxon>Eukaryota</taxon>
        <taxon>Viridiplantae</taxon>
        <taxon>Streptophyta</taxon>
        <taxon>Embryophyta</taxon>
        <taxon>Tracheophyta</taxon>
        <taxon>Spermatophyta</taxon>
        <taxon>Magnoliopsida</taxon>
        <taxon>eudicotyledons</taxon>
        <taxon>Gunneridae</taxon>
        <taxon>Pentapetalae</taxon>
        <taxon>asterids</taxon>
        <taxon>campanulids</taxon>
        <taxon>Asterales</taxon>
        <taxon>Asteraceae</taxon>
        <taxon>Cichorioideae</taxon>
        <taxon>Cichorieae</taxon>
        <taxon>Cichoriinae</taxon>
        <taxon>Cichorium</taxon>
    </lineage>
</organism>